<feature type="region of interest" description="Disordered" evidence="1">
    <location>
        <begin position="170"/>
        <end position="194"/>
    </location>
</feature>
<dbReference type="SUPFAM" id="SSF50978">
    <property type="entry name" value="WD40 repeat-like"/>
    <property type="match status" value="1"/>
</dbReference>
<dbReference type="AlphaFoldDB" id="L8WRF8"/>
<dbReference type="InterPro" id="IPR015943">
    <property type="entry name" value="WD40/YVTN_repeat-like_dom_sf"/>
</dbReference>
<dbReference type="InterPro" id="IPR036322">
    <property type="entry name" value="WD40_repeat_dom_sf"/>
</dbReference>
<protein>
    <submittedName>
        <fullName evidence="4">F-box domain-containing protein</fullName>
    </submittedName>
</protein>
<keyword evidence="5" id="KW-1185">Reference proteome</keyword>
<comment type="caution">
    <text evidence="4">The sequence shown here is derived from an EMBL/GenBank/DDBJ whole genome shotgun (WGS) entry which is preliminary data.</text>
</comment>
<dbReference type="Proteomes" id="UP000011668">
    <property type="component" value="Unassembled WGS sequence"/>
</dbReference>
<accession>L8WRF8</accession>
<evidence type="ECO:0000256" key="1">
    <source>
        <dbReference type="SAM" id="MobiDB-lite"/>
    </source>
</evidence>
<sequence length="740" mass="81917">MVRLEECRNGVFCQCGSSLFVECPKWYVVVDAKTSYGTVLGRRRANPQELEYTLAITTGFFIFMIVVPVIADSLGFSIYDLTKDYQQVTNSVSSISAEPSGVMANSGLGQTNKELIYCFGRSVYAGQALSLHHDHIAVMPGVICYRTPSQDCVVLGHLYRSSYDKTNATSLGYDPRTSPSQKSEPPNPPPAGSCVKPKSNCRLCSLKQPRLTLLSISPEIVLLVLSELPGLEILKCRYICSTFKRLIDQSKKLQYIIQSNVRGLEPLGDSRSASSSFANLLFRERGWVMFGSIRGTYQSLHNPPNSAHDSTLKLRSTYDCGRFILYRGNHVIEHSLYPFYDFNPREYEIPSFGVERLGPVASNNKVLVYSTQRQVSCIAFRIIHSQSCREIHVYSKTTSEIVNVLSAPHLGNFGAPSIHGNWIAALFHSEHRYSAVIVWNWKSGNIVDTLHDAHSPVLSVAFLDETTLAVVLTDRSACTARIETYQISNQQALLSSSFSLPDAHPSKWYAKVDIYTGGDFSHPGSERMLRDEGIVAIDLEMRIRAPHNPETTTADRRLNAILVMHKRIFTSSHSTRARVSATPIPWANWSPNHFRVLTGVRLSPQHPVWGHRLVAVGPELDKVSLFDFCPVGVKAVAQVWKGNGTWGVSSNGRGGISVRAALAQRARTLVRASALGAVVGWFDNLSPVSVQIPYVVSVRRGMIDVVDTMLDGSSIVITMRESEPTDQSISTRAVLFNLAS</sequence>
<dbReference type="Pfam" id="PF00646">
    <property type="entry name" value="F-box"/>
    <property type="match status" value="1"/>
</dbReference>
<dbReference type="OrthoDB" id="2745718at2759"/>
<keyword evidence="2" id="KW-1133">Transmembrane helix</keyword>
<dbReference type="SUPFAM" id="SSF81383">
    <property type="entry name" value="F-box domain"/>
    <property type="match status" value="1"/>
</dbReference>
<dbReference type="HOGENOM" id="CLU_022274_0_0_1"/>
<proteinExistence type="predicted"/>
<evidence type="ECO:0000259" key="3">
    <source>
        <dbReference type="Pfam" id="PF00646"/>
    </source>
</evidence>
<dbReference type="EMBL" id="AFRT01001800">
    <property type="protein sequence ID" value="ELU39357.1"/>
    <property type="molecule type" value="Genomic_DNA"/>
</dbReference>
<organism evidence="4 5">
    <name type="scientific">Thanatephorus cucumeris (strain AG1-IA)</name>
    <name type="common">Rice sheath blight fungus</name>
    <name type="synonym">Rhizoctonia solani</name>
    <dbReference type="NCBI Taxonomy" id="983506"/>
    <lineage>
        <taxon>Eukaryota</taxon>
        <taxon>Fungi</taxon>
        <taxon>Dikarya</taxon>
        <taxon>Basidiomycota</taxon>
        <taxon>Agaricomycotina</taxon>
        <taxon>Agaricomycetes</taxon>
        <taxon>Cantharellales</taxon>
        <taxon>Ceratobasidiaceae</taxon>
        <taxon>Rhizoctonia</taxon>
        <taxon>Rhizoctonia solani AG-1</taxon>
    </lineage>
</organism>
<evidence type="ECO:0000256" key="2">
    <source>
        <dbReference type="SAM" id="Phobius"/>
    </source>
</evidence>
<dbReference type="Gene3D" id="1.20.1280.50">
    <property type="match status" value="1"/>
</dbReference>
<dbReference type="InterPro" id="IPR036047">
    <property type="entry name" value="F-box-like_dom_sf"/>
</dbReference>
<dbReference type="InterPro" id="IPR001810">
    <property type="entry name" value="F-box_dom"/>
</dbReference>
<keyword evidence="2" id="KW-0472">Membrane</keyword>
<feature type="transmembrane region" description="Helical" evidence="2">
    <location>
        <begin position="52"/>
        <end position="71"/>
    </location>
</feature>
<evidence type="ECO:0000313" key="4">
    <source>
        <dbReference type="EMBL" id="ELU39357.1"/>
    </source>
</evidence>
<feature type="domain" description="F-box" evidence="3">
    <location>
        <begin position="213"/>
        <end position="252"/>
    </location>
</feature>
<keyword evidence="2" id="KW-0812">Transmembrane</keyword>
<dbReference type="Gene3D" id="2.130.10.10">
    <property type="entry name" value="YVTN repeat-like/Quinoprotein amine dehydrogenase"/>
    <property type="match status" value="1"/>
</dbReference>
<name>L8WRF8_THACA</name>
<reference evidence="4 5" key="1">
    <citation type="journal article" date="2013" name="Nat. Commun.">
        <title>The evolution and pathogenic mechanisms of the rice sheath blight pathogen.</title>
        <authorList>
            <person name="Zheng A."/>
            <person name="Lin R."/>
            <person name="Xu L."/>
            <person name="Qin P."/>
            <person name="Tang C."/>
            <person name="Ai P."/>
            <person name="Zhang D."/>
            <person name="Liu Y."/>
            <person name="Sun Z."/>
            <person name="Feng H."/>
            <person name="Wang Y."/>
            <person name="Chen Y."/>
            <person name="Liang X."/>
            <person name="Fu R."/>
            <person name="Li Q."/>
            <person name="Zhang J."/>
            <person name="Yu X."/>
            <person name="Xie Z."/>
            <person name="Ding L."/>
            <person name="Guan P."/>
            <person name="Tang J."/>
            <person name="Liang Y."/>
            <person name="Wang S."/>
            <person name="Deng Q."/>
            <person name="Li S."/>
            <person name="Zhu J."/>
            <person name="Wang L."/>
            <person name="Liu H."/>
            <person name="Li P."/>
        </authorList>
    </citation>
    <scope>NUCLEOTIDE SEQUENCE [LARGE SCALE GENOMIC DNA]</scope>
    <source>
        <strain evidence="5">AG-1 IA</strain>
    </source>
</reference>
<evidence type="ECO:0000313" key="5">
    <source>
        <dbReference type="Proteomes" id="UP000011668"/>
    </source>
</evidence>
<gene>
    <name evidence="4" type="ORF">AG1IA_06611</name>
</gene>